<dbReference type="EMBL" id="KZ679131">
    <property type="protein sequence ID" value="PTB76996.1"/>
    <property type="molecule type" value="Genomic_DNA"/>
</dbReference>
<feature type="compositionally biased region" description="Low complexity" evidence="2">
    <location>
        <begin position="167"/>
        <end position="184"/>
    </location>
</feature>
<name>A0A2T4C602_TRILO</name>
<keyword evidence="1" id="KW-0175">Coiled coil</keyword>
<proteinExistence type="predicted"/>
<evidence type="ECO:0000256" key="2">
    <source>
        <dbReference type="SAM" id="MobiDB-lite"/>
    </source>
</evidence>
<gene>
    <name evidence="3" type="ORF">M440DRAFT_1391495</name>
</gene>
<evidence type="ECO:0000256" key="1">
    <source>
        <dbReference type="SAM" id="Coils"/>
    </source>
</evidence>
<sequence length="289" mass="32522">MVESLPPPRFEISDCGLSESDPRYAAAVKCVQTYWKQATRMTEAQILRYLDYLNRKNIADFIPISAVTAEPDSVMARASTHELYPRFSVQGTLPNNGDFWTGYMLLSSLYEKLPPEYLRAIKKRFGSTTIGDHTDEYRHLYPAPAVQREIVTPVSNDDLRRLFNIPEAAEASTSTPSTTQSAAPGAWSIGNIIKTMSPSNRKRLGSGPESAAKRAKADNNEMLKKVNQQAEIIQEAIESLQEKQETKLQEMREAIEENKQAVTTMQGELRQFMSAVATTLRDIQERLDE</sequence>
<evidence type="ECO:0000313" key="4">
    <source>
        <dbReference type="Proteomes" id="UP000240760"/>
    </source>
</evidence>
<keyword evidence="4" id="KW-1185">Reference proteome</keyword>
<dbReference type="Proteomes" id="UP000240760">
    <property type="component" value="Unassembled WGS sequence"/>
</dbReference>
<feature type="coiled-coil region" evidence="1">
    <location>
        <begin position="223"/>
        <end position="268"/>
    </location>
</feature>
<reference evidence="3 4" key="1">
    <citation type="submission" date="2016-07" db="EMBL/GenBank/DDBJ databases">
        <title>Multiple horizontal gene transfer events from other fungi enriched the ability of initially mycotrophic Trichoderma (Ascomycota) to feed on dead plant biomass.</title>
        <authorList>
            <consortium name="DOE Joint Genome Institute"/>
            <person name="Aerts A."/>
            <person name="Atanasova L."/>
            <person name="Chenthamara K."/>
            <person name="Zhang J."/>
            <person name="Grujic M."/>
            <person name="Henrissat B."/>
            <person name="Kuo A."/>
            <person name="Salamov A."/>
            <person name="Lipzen A."/>
            <person name="Labutti K."/>
            <person name="Barry K."/>
            <person name="Miao Y."/>
            <person name="Rahimi M.J."/>
            <person name="Shen Q."/>
            <person name="Grigoriev I.V."/>
            <person name="Kubicek C.P."/>
            <person name="Druzhinina I.S."/>
        </authorList>
    </citation>
    <scope>NUCLEOTIDE SEQUENCE [LARGE SCALE GENOMIC DNA]</scope>
    <source>
        <strain evidence="3 4">ATCC 18648</strain>
    </source>
</reference>
<protein>
    <submittedName>
        <fullName evidence="3">Uncharacterized protein</fullName>
    </submittedName>
</protein>
<organism evidence="3 4">
    <name type="scientific">Trichoderma longibrachiatum ATCC 18648</name>
    <dbReference type="NCBI Taxonomy" id="983965"/>
    <lineage>
        <taxon>Eukaryota</taxon>
        <taxon>Fungi</taxon>
        <taxon>Dikarya</taxon>
        <taxon>Ascomycota</taxon>
        <taxon>Pezizomycotina</taxon>
        <taxon>Sordariomycetes</taxon>
        <taxon>Hypocreomycetidae</taxon>
        <taxon>Hypocreales</taxon>
        <taxon>Hypocreaceae</taxon>
        <taxon>Trichoderma</taxon>
    </lineage>
</organism>
<feature type="region of interest" description="Disordered" evidence="2">
    <location>
        <begin position="197"/>
        <end position="216"/>
    </location>
</feature>
<dbReference type="OrthoDB" id="4896814at2759"/>
<evidence type="ECO:0000313" key="3">
    <source>
        <dbReference type="EMBL" id="PTB76996.1"/>
    </source>
</evidence>
<dbReference type="AlphaFoldDB" id="A0A2T4C602"/>
<feature type="region of interest" description="Disordered" evidence="2">
    <location>
        <begin position="167"/>
        <end position="191"/>
    </location>
</feature>
<accession>A0A2T4C602</accession>